<accession>A0A9N8V5T7</accession>
<comment type="caution">
    <text evidence="5">The sequence shown here is derived from an EMBL/GenBank/DDBJ whole genome shotgun (WGS) entry which is preliminary data.</text>
</comment>
<dbReference type="EMBL" id="CAJVPK010000052">
    <property type="protein sequence ID" value="CAG8438551.1"/>
    <property type="molecule type" value="Genomic_DNA"/>
</dbReference>
<dbReference type="AlphaFoldDB" id="A0A9N8V5T7"/>
<dbReference type="PROSITE" id="PS50014">
    <property type="entry name" value="BROMODOMAIN_2"/>
    <property type="match status" value="1"/>
</dbReference>
<dbReference type="GO" id="GO:0006338">
    <property type="term" value="P:chromatin remodeling"/>
    <property type="evidence" value="ECO:0007669"/>
    <property type="project" value="TreeGrafter"/>
</dbReference>
<keyword evidence="6" id="KW-1185">Reference proteome</keyword>
<feature type="compositionally biased region" description="Low complexity" evidence="3">
    <location>
        <begin position="596"/>
        <end position="606"/>
    </location>
</feature>
<evidence type="ECO:0000256" key="2">
    <source>
        <dbReference type="PROSITE-ProRule" id="PRU00035"/>
    </source>
</evidence>
<evidence type="ECO:0000313" key="6">
    <source>
        <dbReference type="Proteomes" id="UP000789706"/>
    </source>
</evidence>
<dbReference type="PANTHER" id="PTHR22880:SF225">
    <property type="entry name" value="BROMODOMAIN-CONTAINING PROTEIN BET-1-RELATED"/>
    <property type="match status" value="1"/>
</dbReference>
<gene>
    <name evidence="5" type="ORF">DEBURN_LOCUS1246</name>
</gene>
<dbReference type="PANTHER" id="PTHR22880">
    <property type="entry name" value="FALZ-RELATED BROMODOMAIN-CONTAINING PROTEINS"/>
    <property type="match status" value="1"/>
</dbReference>
<reference evidence="5" key="1">
    <citation type="submission" date="2021-06" db="EMBL/GenBank/DDBJ databases">
        <authorList>
            <person name="Kallberg Y."/>
            <person name="Tangrot J."/>
            <person name="Rosling A."/>
        </authorList>
    </citation>
    <scope>NUCLEOTIDE SEQUENCE</scope>
    <source>
        <strain evidence="5">AZ414A</strain>
    </source>
</reference>
<dbReference type="GO" id="GO:0000785">
    <property type="term" value="C:chromatin"/>
    <property type="evidence" value="ECO:0007669"/>
    <property type="project" value="TreeGrafter"/>
</dbReference>
<feature type="region of interest" description="Disordered" evidence="3">
    <location>
        <begin position="73"/>
        <end position="131"/>
    </location>
</feature>
<feature type="region of interest" description="Disordered" evidence="3">
    <location>
        <begin position="1"/>
        <end position="55"/>
    </location>
</feature>
<feature type="compositionally biased region" description="Polar residues" evidence="3">
    <location>
        <begin position="87"/>
        <end position="102"/>
    </location>
</feature>
<evidence type="ECO:0000313" key="5">
    <source>
        <dbReference type="EMBL" id="CAG8438551.1"/>
    </source>
</evidence>
<dbReference type="SMART" id="SM00297">
    <property type="entry name" value="BROMO"/>
    <property type="match status" value="1"/>
</dbReference>
<feature type="domain" description="Bromo" evidence="4">
    <location>
        <begin position="188"/>
        <end position="238"/>
    </location>
</feature>
<name>A0A9N8V5T7_9GLOM</name>
<feature type="compositionally biased region" description="Basic residues" evidence="3">
    <location>
        <begin position="1"/>
        <end position="12"/>
    </location>
</feature>
<dbReference type="InterPro" id="IPR050935">
    <property type="entry name" value="Bromo_chromatin_reader"/>
</dbReference>
<protein>
    <submittedName>
        <fullName evidence="5">1605_t:CDS:1</fullName>
    </submittedName>
</protein>
<dbReference type="Proteomes" id="UP000789706">
    <property type="component" value="Unassembled WGS sequence"/>
</dbReference>
<feature type="compositionally biased region" description="Low complexity" evidence="3">
    <location>
        <begin position="18"/>
        <end position="29"/>
    </location>
</feature>
<dbReference type="Gene3D" id="1.20.920.10">
    <property type="entry name" value="Bromodomain-like"/>
    <property type="match status" value="1"/>
</dbReference>
<dbReference type="Pfam" id="PF00439">
    <property type="entry name" value="Bromodomain"/>
    <property type="match status" value="1"/>
</dbReference>
<dbReference type="GO" id="GO:0005634">
    <property type="term" value="C:nucleus"/>
    <property type="evidence" value="ECO:0007669"/>
    <property type="project" value="TreeGrafter"/>
</dbReference>
<dbReference type="SUPFAM" id="SSF47370">
    <property type="entry name" value="Bromodomain"/>
    <property type="match status" value="1"/>
</dbReference>
<dbReference type="InterPro" id="IPR036427">
    <property type="entry name" value="Bromodomain-like_sf"/>
</dbReference>
<evidence type="ECO:0000256" key="1">
    <source>
        <dbReference type="ARBA" id="ARBA00023117"/>
    </source>
</evidence>
<dbReference type="OrthoDB" id="4062651at2759"/>
<sequence length="650" mass="73371">MAKTRGRKHKEKKPQSPNNINNANNDTNNTEVKRGPGRKRKSNPPVPVPTEQPETINTAEMLSAANVLSTIQNNEGKEPQRGKRKFSTGNAGSTNSLLSSPGSLEASPSRRAPQPKRMRSHSASSNMDSSEDTPVRILLEFVNTLRPDPRQLSRAELLRAGTWLFDELLTKACSRPFINPVPDDAVLYRSVISHLMDLTTAENKLWAGQYRDLNSLYADIVQILSNAITFHREGKIYDEAKQMCDYFTQHLYPHLSNVVFGEGNKISFFDSMPLPSEENFKNGSFEKIQYSKSFKFSMHSPLFILTTVNNKNHQTAAIKKSLPSNVLDRLSYLNQGLTDHFNDGIYPTSPNLDESTSKREFVRVYVTKGVSTLSECIENPSAVAIVMGRMKFMRKERCLRFSALITKPFGKTHSLDTFEFSDLNDAKGWVKCAVLGRRDGIQLSMATHWFANKLLPYSMTSNMAESPPEIVTTPIVTVDQKTTPKSQIKVEESQPDHESNFIKTEKIEISTIKIENQDDMSFLINEATETSISESTNENENESTIGSIIENVQSLQSQKMQKRPRRSQRETYAYLNNLPKRKTRQQSQSEWVVPLTNTNESSTSSSRGDMITTPTTLPSTRVIPTEGFWQNLSNLFGWSPFSGERVENER</sequence>
<dbReference type="InterPro" id="IPR001487">
    <property type="entry name" value="Bromodomain"/>
</dbReference>
<dbReference type="CDD" id="cd04369">
    <property type="entry name" value="Bromodomain"/>
    <property type="match status" value="1"/>
</dbReference>
<proteinExistence type="predicted"/>
<feature type="region of interest" description="Disordered" evidence="3">
    <location>
        <begin position="595"/>
        <end position="618"/>
    </location>
</feature>
<evidence type="ECO:0000259" key="4">
    <source>
        <dbReference type="PROSITE" id="PS50014"/>
    </source>
</evidence>
<evidence type="ECO:0000256" key="3">
    <source>
        <dbReference type="SAM" id="MobiDB-lite"/>
    </source>
</evidence>
<dbReference type="GO" id="GO:0006355">
    <property type="term" value="P:regulation of DNA-templated transcription"/>
    <property type="evidence" value="ECO:0007669"/>
    <property type="project" value="TreeGrafter"/>
</dbReference>
<keyword evidence="1 2" id="KW-0103">Bromodomain</keyword>
<organism evidence="5 6">
    <name type="scientific">Diversispora eburnea</name>
    <dbReference type="NCBI Taxonomy" id="1213867"/>
    <lineage>
        <taxon>Eukaryota</taxon>
        <taxon>Fungi</taxon>
        <taxon>Fungi incertae sedis</taxon>
        <taxon>Mucoromycota</taxon>
        <taxon>Glomeromycotina</taxon>
        <taxon>Glomeromycetes</taxon>
        <taxon>Diversisporales</taxon>
        <taxon>Diversisporaceae</taxon>
        <taxon>Diversispora</taxon>
    </lineage>
</organism>